<dbReference type="RefSeq" id="WP_185673928.1">
    <property type="nucleotide sequence ID" value="NZ_JACHVB010000012.1"/>
</dbReference>
<keyword evidence="3" id="KW-1185">Reference proteome</keyword>
<feature type="chain" id="PRO_5032785106" evidence="1">
    <location>
        <begin position="21"/>
        <end position="495"/>
    </location>
</feature>
<protein>
    <submittedName>
        <fullName evidence="2">Heparin lyase I family protein</fullName>
    </submittedName>
</protein>
<reference evidence="2 3" key="1">
    <citation type="submission" date="2020-07" db="EMBL/GenBank/DDBJ databases">
        <authorList>
            <person name="Feng X."/>
        </authorList>
    </citation>
    <scope>NUCLEOTIDE SEQUENCE [LARGE SCALE GENOMIC DNA]</scope>
    <source>
        <strain evidence="2 3">JCM31066</strain>
    </source>
</reference>
<accession>A0A842HBB3</accession>
<dbReference type="EMBL" id="JACHVB010000012">
    <property type="protein sequence ID" value="MBC2592917.1"/>
    <property type="molecule type" value="Genomic_DNA"/>
</dbReference>
<comment type="caution">
    <text evidence="2">The sequence shown here is derived from an EMBL/GenBank/DDBJ whole genome shotgun (WGS) entry which is preliminary data.</text>
</comment>
<dbReference type="InterPro" id="IPR025975">
    <property type="entry name" value="Polysacc_lyase"/>
</dbReference>
<evidence type="ECO:0000313" key="3">
    <source>
        <dbReference type="Proteomes" id="UP000546464"/>
    </source>
</evidence>
<keyword evidence="1" id="KW-0732">Signal</keyword>
<dbReference type="Proteomes" id="UP000546464">
    <property type="component" value="Unassembled WGS sequence"/>
</dbReference>
<dbReference type="GO" id="GO:0016829">
    <property type="term" value="F:lyase activity"/>
    <property type="evidence" value="ECO:0007669"/>
    <property type="project" value="UniProtKB-KW"/>
</dbReference>
<name>A0A842HBB3_9BACT</name>
<gene>
    <name evidence="2" type="ORF">H5P28_01460</name>
</gene>
<feature type="signal peptide" evidence="1">
    <location>
        <begin position="1"/>
        <end position="20"/>
    </location>
</feature>
<evidence type="ECO:0000313" key="2">
    <source>
        <dbReference type="EMBL" id="MBC2592917.1"/>
    </source>
</evidence>
<organism evidence="2 3">
    <name type="scientific">Ruficoccus amylovorans</name>
    <dbReference type="NCBI Taxonomy" id="1804625"/>
    <lineage>
        <taxon>Bacteria</taxon>
        <taxon>Pseudomonadati</taxon>
        <taxon>Verrucomicrobiota</taxon>
        <taxon>Opitutia</taxon>
        <taxon>Puniceicoccales</taxon>
        <taxon>Cerasicoccaceae</taxon>
        <taxon>Ruficoccus</taxon>
    </lineage>
</organism>
<dbReference type="Pfam" id="PF14099">
    <property type="entry name" value="Polysacc_lyase"/>
    <property type="match status" value="1"/>
</dbReference>
<sequence length="495" mass="54258">MTPQLCITALALLGCPLLHAADEIEAADPEYTFDPDLGQYVDIDAGGFRGIFDPAGIRKTYHPTDGGGQPWAIATTADDIPYLGNCAWYSHVDPDLSSTTGNGRSENIVCRKIRFGDTVYVSFAFKALDTDSLYTGGTGQNWVFLAQLWQSDAGRPPVFLSVKSDNSLELAKRDFQNDDYNDADTERATLWESADDGWYMQAGQWYHFRLTLKPGRDNDGIIRLEIMNLQSGLWEMAYDGTNIDDVGKAYPAGTNPEFKFKLGGYMGKDHWWSALYDSIRYADTDARSLRDGLIGNARQILKLGYKNTDQSSRGNNITLKNGATWSGTWLYLDGTDDYAVMSVPTTTGGGLADFDVGNQLRIETNFKVTGPLSGTAGVFYAKTDTGGEGYGILVNEAFDKITFVVGHPDGTATWTHYPVSVQTTSSYKAVATYNRFGNITFELFEDGVSLGTMTNTHSGKPIATPTEVWLGKRKSYLLNGAIDSVLVYNNINGGT</sequence>
<evidence type="ECO:0000256" key="1">
    <source>
        <dbReference type="SAM" id="SignalP"/>
    </source>
</evidence>
<dbReference type="Gene3D" id="2.60.120.200">
    <property type="match status" value="2"/>
</dbReference>
<proteinExistence type="predicted"/>
<dbReference type="AlphaFoldDB" id="A0A842HBB3"/>
<dbReference type="SUPFAM" id="SSF49899">
    <property type="entry name" value="Concanavalin A-like lectins/glucanases"/>
    <property type="match status" value="1"/>
</dbReference>
<dbReference type="InterPro" id="IPR013320">
    <property type="entry name" value="ConA-like_dom_sf"/>
</dbReference>
<keyword evidence="2" id="KW-0456">Lyase</keyword>